<proteinExistence type="predicted"/>
<accession>A0AAN7VXR2</accession>
<dbReference type="EMBL" id="JAVRQU010000023">
    <property type="protein sequence ID" value="KAK5690764.1"/>
    <property type="molecule type" value="Genomic_DNA"/>
</dbReference>
<comment type="caution">
    <text evidence="2">The sequence shown here is derived from an EMBL/GenBank/DDBJ whole genome shotgun (WGS) entry which is preliminary data.</text>
</comment>
<feature type="region of interest" description="Disordered" evidence="1">
    <location>
        <begin position="1"/>
        <end position="79"/>
    </location>
</feature>
<protein>
    <submittedName>
        <fullName evidence="2">Uncharacterized protein</fullName>
    </submittedName>
</protein>
<gene>
    <name evidence="2" type="ORF">LTR97_011925</name>
</gene>
<organism evidence="2 3">
    <name type="scientific">Elasticomyces elasticus</name>
    <dbReference type="NCBI Taxonomy" id="574655"/>
    <lineage>
        <taxon>Eukaryota</taxon>
        <taxon>Fungi</taxon>
        <taxon>Dikarya</taxon>
        <taxon>Ascomycota</taxon>
        <taxon>Pezizomycotina</taxon>
        <taxon>Dothideomycetes</taxon>
        <taxon>Dothideomycetidae</taxon>
        <taxon>Mycosphaerellales</taxon>
        <taxon>Teratosphaeriaceae</taxon>
        <taxon>Elasticomyces</taxon>
    </lineage>
</organism>
<name>A0AAN7VXR2_9PEZI</name>
<sequence>MSPPSGNQSSGKTTNTLDDRERAKKGRKPLDWKLSGKRQIFLRSTGLNEGPAVMPSSPSTPKGWTSVNRTRPQPHRHSSFESETSINSIKMCATHAGRFVLGYFGFKCKGEGCKKYVCKYCKIKSLVAKGRITRRRCLLTRLVGISIVDDLMYEELEFGLVDL</sequence>
<evidence type="ECO:0000313" key="3">
    <source>
        <dbReference type="Proteomes" id="UP001310594"/>
    </source>
</evidence>
<reference evidence="2" key="1">
    <citation type="submission" date="2023-08" db="EMBL/GenBank/DDBJ databases">
        <title>Black Yeasts Isolated from many extreme environments.</title>
        <authorList>
            <person name="Coleine C."/>
            <person name="Stajich J.E."/>
            <person name="Selbmann L."/>
        </authorList>
    </citation>
    <scope>NUCLEOTIDE SEQUENCE</scope>
    <source>
        <strain evidence="2">CCFEE 5810</strain>
    </source>
</reference>
<evidence type="ECO:0000313" key="2">
    <source>
        <dbReference type="EMBL" id="KAK5690764.1"/>
    </source>
</evidence>
<dbReference type="Proteomes" id="UP001310594">
    <property type="component" value="Unassembled WGS sequence"/>
</dbReference>
<feature type="compositionally biased region" description="Polar residues" evidence="1">
    <location>
        <begin position="1"/>
        <end position="16"/>
    </location>
</feature>
<feature type="compositionally biased region" description="Polar residues" evidence="1">
    <location>
        <begin position="56"/>
        <end position="71"/>
    </location>
</feature>
<dbReference type="AlphaFoldDB" id="A0AAN7VXR2"/>
<evidence type="ECO:0000256" key="1">
    <source>
        <dbReference type="SAM" id="MobiDB-lite"/>
    </source>
</evidence>